<keyword evidence="2" id="KW-1185">Reference proteome</keyword>
<evidence type="ECO:0000313" key="1">
    <source>
        <dbReference type="EMBL" id="PFH48849.1"/>
    </source>
</evidence>
<reference evidence="1 2" key="1">
    <citation type="submission" date="2014-02" db="EMBL/GenBank/DDBJ databases">
        <title>Transposable element dynamics among asymbiotic and ectomycorrhizal Amanita fungi.</title>
        <authorList>
            <consortium name="DOE Joint Genome Institute"/>
            <person name="Hess J."/>
            <person name="Skrede I."/>
            <person name="Wolfe B."/>
            <person name="LaButti K."/>
            <person name="Ohm R.A."/>
            <person name="Grigoriev I.V."/>
            <person name="Pringle A."/>
        </authorList>
    </citation>
    <scope>NUCLEOTIDE SEQUENCE [LARGE SCALE GENOMIC DNA]</scope>
    <source>
        <strain evidence="1 2">SKay4041</strain>
    </source>
</reference>
<dbReference type="Proteomes" id="UP000242287">
    <property type="component" value="Unassembled WGS sequence"/>
</dbReference>
<accession>A0A2A9NE01</accession>
<dbReference type="AlphaFoldDB" id="A0A2A9NE01"/>
<protein>
    <submittedName>
        <fullName evidence="1">Uncharacterized protein</fullName>
    </submittedName>
</protein>
<proteinExistence type="predicted"/>
<organism evidence="1 2">
    <name type="scientific">Amanita thiersii Skay4041</name>
    <dbReference type="NCBI Taxonomy" id="703135"/>
    <lineage>
        <taxon>Eukaryota</taxon>
        <taxon>Fungi</taxon>
        <taxon>Dikarya</taxon>
        <taxon>Basidiomycota</taxon>
        <taxon>Agaricomycotina</taxon>
        <taxon>Agaricomycetes</taxon>
        <taxon>Agaricomycetidae</taxon>
        <taxon>Agaricales</taxon>
        <taxon>Pluteineae</taxon>
        <taxon>Amanitaceae</taxon>
        <taxon>Amanita</taxon>
    </lineage>
</organism>
<gene>
    <name evidence="1" type="ORF">AMATHDRAFT_5430</name>
</gene>
<name>A0A2A9NE01_9AGAR</name>
<evidence type="ECO:0000313" key="2">
    <source>
        <dbReference type="Proteomes" id="UP000242287"/>
    </source>
</evidence>
<dbReference type="OrthoDB" id="2874131at2759"/>
<dbReference type="EMBL" id="KZ302048">
    <property type="protein sequence ID" value="PFH48849.1"/>
    <property type="molecule type" value="Genomic_DNA"/>
</dbReference>
<sequence length="395" mass="46526">MHSRRLTSPTDFPTPTPLPPYAFIIQALYIPEDGYTVCLWKNGKFLTIQLPTPSTDPDSDVVEYFNKEYLAIQEHLSDIVLGKTNWAYFLINKDGKRTLAYRQRPMYKIKYPPYAPLIHEDEIQYIRPVRGYLREGLWKGRHVDVWVGWNDHSLRQLERQMRSYDLLRSLDVTYGVLGHIIDSQGNIIGMVTEPAYSRPFQATDLLAIDDAMARMRKLGIYYTLNECNVVMSLDGKVRFTHVWSVRPLKSGEEEFERLYQQKLMQQWYLHYHNRLNYARSQRYEKVCPLALVGLPSLAKSPSLFTAVFTRKHIEYKVQRDPNTPISSNRLPFRYRAQDKIALAETTRVEEVETIQDGKEDQDVPLRIPTDRKKRKHYIPYARDRRRERKVLLAPE</sequence>